<name>A0AB39ZJE0_DROSZ</name>
<dbReference type="GeneID" id="108015185"/>
<dbReference type="Proteomes" id="UP001652628">
    <property type="component" value="Chromosome X"/>
</dbReference>
<feature type="compositionally biased region" description="Basic and acidic residues" evidence="1">
    <location>
        <begin position="167"/>
        <end position="207"/>
    </location>
</feature>
<dbReference type="AlphaFoldDB" id="A0AB39ZJE0"/>
<sequence>MSGGDREKLRLFIAASRRRLSDLLERLNWSEQGVMEARSGHISEQKAETVEQLPASCCFNPAFSVQLDDASVQQIVGKNAGQPSGATCFEDLQVALNAPNRLLIYEHVLQHTAKHPQFEDNAAFAELVGETKREGKKQRRHRKSKPTLNEELHQLVSLQMQALQRQWEQERARKEERKQREREHRKREQEHRTREQEHKKREWEHRHAGSRKRSRSRSRSPEKQRHGHRRREERKPHRHHHSYSSGY</sequence>
<evidence type="ECO:0000313" key="2">
    <source>
        <dbReference type="Proteomes" id="UP001652628"/>
    </source>
</evidence>
<feature type="compositionally biased region" description="Basic residues" evidence="1">
    <location>
        <begin position="208"/>
        <end position="218"/>
    </location>
</feature>
<evidence type="ECO:0000313" key="3">
    <source>
        <dbReference type="RefSeq" id="XP_016936988.3"/>
    </source>
</evidence>
<organism evidence="2 3">
    <name type="scientific">Drosophila suzukii</name>
    <name type="common">Spotted-wing drosophila fruit fly</name>
    <dbReference type="NCBI Taxonomy" id="28584"/>
    <lineage>
        <taxon>Eukaryota</taxon>
        <taxon>Metazoa</taxon>
        <taxon>Ecdysozoa</taxon>
        <taxon>Arthropoda</taxon>
        <taxon>Hexapoda</taxon>
        <taxon>Insecta</taxon>
        <taxon>Pterygota</taxon>
        <taxon>Neoptera</taxon>
        <taxon>Endopterygota</taxon>
        <taxon>Diptera</taxon>
        <taxon>Brachycera</taxon>
        <taxon>Muscomorpha</taxon>
        <taxon>Ephydroidea</taxon>
        <taxon>Drosophilidae</taxon>
        <taxon>Drosophila</taxon>
        <taxon>Sophophora</taxon>
    </lineage>
</organism>
<evidence type="ECO:0000256" key="1">
    <source>
        <dbReference type="SAM" id="MobiDB-lite"/>
    </source>
</evidence>
<feature type="compositionally biased region" description="Basic residues" evidence="1">
    <location>
        <begin position="134"/>
        <end position="145"/>
    </location>
</feature>
<keyword evidence="2" id="KW-1185">Reference proteome</keyword>
<gene>
    <name evidence="3" type="primary">LOC108015185</name>
</gene>
<proteinExistence type="predicted"/>
<feature type="region of interest" description="Disordered" evidence="1">
    <location>
        <begin position="167"/>
        <end position="247"/>
    </location>
</feature>
<feature type="compositionally biased region" description="Basic residues" evidence="1">
    <location>
        <begin position="225"/>
        <end position="247"/>
    </location>
</feature>
<accession>A0AB39ZJE0</accession>
<dbReference type="RefSeq" id="XP_016936988.3">
    <property type="nucleotide sequence ID" value="XM_017081499.4"/>
</dbReference>
<protein>
    <submittedName>
        <fullName evidence="3">Arginine/serine-rich coiled-coil protein 2</fullName>
    </submittedName>
</protein>
<reference evidence="3" key="1">
    <citation type="submission" date="2025-08" db="UniProtKB">
        <authorList>
            <consortium name="RefSeq"/>
        </authorList>
    </citation>
    <scope>IDENTIFICATION</scope>
</reference>
<feature type="region of interest" description="Disordered" evidence="1">
    <location>
        <begin position="130"/>
        <end position="152"/>
    </location>
</feature>